<dbReference type="RefSeq" id="WP_202747655.1">
    <property type="nucleotide sequence ID" value="NZ_JAESWC010000002.1"/>
</dbReference>
<feature type="coiled-coil region" evidence="1">
    <location>
        <begin position="907"/>
        <end position="934"/>
    </location>
</feature>
<feature type="coiled-coil region" evidence="1">
    <location>
        <begin position="562"/>
        <end position="589"/>
    </location>
</feature>
<evidence type="ECO:0000256" key="1">
    <source>
        <dbReference type="SAM" id="Coils"/>
    </source>
</evidence>
<organism evidence="2 3">
    <name type="scientific">Clostridium rhizosphaerae</name>
    <dbReference type="NCBI Taxonomy" id="2803861"/>
    <lineage>
        <taxon>Bacteria</taxon>
        <taxon>Bacillati</taxon>
        <taxon>Bacillota</taxon>
        <taxon>Clostridia</taxon>
        <taxon>Eubacteriales</taxon>
        <taxon>Clostridiaceae</taxon>
        <taxon>Clostridium</taxon>
    </lineage>
</organism>
<keyword evidence="1" id="KW-0175">Coiled coil</keyword>
<proteinExistence type="predicted"/>
<evidence type="ECO:0008006" key="4">
    <source>
        <dbReference type="Google" id="ProtNLM"/>
    </source>
</evidence>
<reference evidence="2 3" key="1">
    <citation type="submission" date="2021-01" db="EMBL/GenBank/DDBJ databases">
        <title>Genome public.</title>
        <authorList>
            <person name="Liu C."/>
            <person name="Sun Q."/>
        </authorList>
    </citation>
    <scope>NUCLEOTIDE SEQUENCE [LARGE SCALE GENOMIC DNA]</scope>
    <source>
        <strain evidence="2 3">YIM B02515</strain>
    </source>
</reference>
<gene>
    <name evidence="2" type="ORF">JK636_04595</name>
</gene>
<feature type="coiled-coil region" evidence="1">
    <location>
        <begin position="837"/>
        <end position="864"/>
    </location>
</feature>
<comment type="caution">
    <text evidence="2">The sequence shown here is derived from an EMBL/GenBank/DDBJ whole genome shotgun (WGS) entry which is preliminary data.</text>
</comment>
<feature type="coiled-coil region" evidence="1">
    <location>
        <begin position="402"/>
        <end position="458"/>
    </location>
</feature>
<feature type="coiled-coil region" evidence="1">
    <location>
        <begin position="614"/>
        <end position="641"/>
    </location>
</feature>
<evidence type="ECO:0000313" key="3">
    <source>
        <dbReference type="Proteomes" id="UP000632377"/>
    </source>
</evidence>
<feature type="coiled-coil region" evidence="1">
    <location>
        <begin position="963"/>
        <end position="1023"/>
    </location>
</feature>
<dbReference type="Proteomes" id="UP000632377">
    <property type="component" value="Unassembled WGS sequence"/>
</dbReference>
<keyword evidence="3" id="KW-1185">Reference proteome</keyword>
<dbReference type="EMBL" id="JAESWC010000002">
    <property type="protein sequence ID" value="MBL4935034.1"/>
    <property type="molecule type" value="Genomic_DNA"/>
</dbReference>
<sequence length="1433" mass="166884">MFINRYKYVNFVYGDNKNRIMTCEPFEAMGRNMQVEATNTAGKSISIITLLQAVVPLVDTDKNAVDVFTSKEPVYMLIEWISEDNTRVLTGIGIERKMQNFAEDDKRQDKSKLFDIVTFIVEYDRPNKFDLDSIEITYEKDEKLFCKSISEVCAMFEKNMEKPAGVKFIKHYKKSYLKEYKEKLEEYGIFPDEWATVIARLNKGESVLSKYYEDNNTTEKLMKNLIVPTIEENIENSKGNSFIKDIQESLKKYREFSKEHRNELIEYDSLCITKEKLQVLMNASTARIELEESEEDIRIKFGELYNSVEDAHKSYGYRMEDKHRENEELNAKSLSIKLNRDSKEYFNLETEVKKLKSDIYTLRDELEITEDLIEDNTRMAALCSLKEWTDRRNRIVSDISKLVAEKDKKEKTQNEIMKKLNNLGFSIREYYEKEIKEVQRKQEENKQEESKLFGEENALKEENIKLIEEATQTAIQQGELKEFFRGYEAKEAEVIKRYSDASEYIINTLEGKMFNIDKLVKASEDLIGNLNEDTLKIKSEITGLENELKDSDIKMTELDSLIKQKHETAAKQEEELEKFIEAKEYLTETASKFLLDESNIFEREQFKREISDAILKKKEKADGLSENRKKLLKELEFLKGDSKLQLPDAFKEEMDNLGIKVISGLDYLNKQGLSAEEKTKIYKENPLIVSSLMVTRKELELIKGISFKINSSTPIPLMLREDLSKEGLWELTNNVAESASGRFIMLYDSSMLDEKALFEKVESLNEQQSKLSISIAKLNEDIEALYSLKNKAESFNYHMQYEQRTRASISLLYKNIEDMVASSNEIERKIPEIKAGLREKENSMVKIENQISKQKDKIDKLTEFNDSYCGIYNKNYVNKEALSRKAKEIDRAQKTNRENQYSIGKRREGIIEYRAKLNERLESLKDKNSEYNIYKEGVLLTEEPTVLIGMFKEYSSNSEANNISKINENLSRREEEKTEAENKMKNYERTAKTSNFDLLIKSLEEYERTLNELKDEKMKIYGQKEQKTGALKEKENKLSADYNKIVNSYGVPPLPPEEIIEMNYSEEMLSIDRAKQKNESELKDLAETSKNLEVYSVQLEDYKGVTNNFEAMSMEKIKSDYSSIQERKSSLDAKIKECNDNLMRAQSELAPHLSGERIEVYNTIAGMTDINMKAGFLENVIIATDGELDRLLARKLEIDGEKEYIYNIIKDYVDEVIKGLKRLNDIARINRERLMKITLKEENIDYNEIKNIIDSVASNDNLNISSLVTTYYLLDVVAKIRRIQVDIMKYELFNSTMKNWDSLKTSSTGAQKFCISFILLAVLLEYKRFDERYPERSSLGKVLVMDNPFGEISENTLLKPVFELAEKLKIQIISYTHIQNQAIRDRFDKIYLLKVNKTASGREIVKLETYKDTITERASVSPFFLEQVAFDSI</sequence>
<protein>
    <recommendedName>
        <fullName evidence="4">Chromosome segregation ATPase</fullName>
    </recommendedName>
</protein>
<accession>A0ABS1T6R5</accession>
<name>A0ABS1T6R5_9CLOT</name>
<evidence type="ECO:0000313" key="2">
    <source>
        <dbReference type="EMBL" id="MBL4935034.1"/>
    </source>
</evidence>